<name>A0A0K1Q944_9BACT</name>
<sequence length="59" mass="6493">MSPSHRGRAQSPRTRPFELVEDGRFRGTVQTPTIGVYDKLGVRTRAGAALRASELGILR</sequence>
<gene>
    <name evidence="1" type="ORF">AKJ09_08912</name>
</gene>
<proteinExistence type="predicted"/>
<dbReference type="AlphaFoldDB" id="A0A0K1Q944"/>
<organism evidence="1 2">
    <name type="scientific">Labilithrix luteola</name>
    <dbReference type="NCBI Taxonomy" id="1391654"/>
    <lineage>
        <taxon>Bacteria</taxon>
        <taxon>Pseudomonadati</taxon>
        <taxon>Myxococcota</taxon>
        <taxon>Polyangia</taxon>
        <taxon>Polyangiales</taxon>
        <taxon>Labilitrichaceae</taxon>
        <taxon>Labilithrix</taxon>
    </lineage>
</organism>
<dbReference type="EMBL" id="CP012333">
    <property type="protein sequence ID" value="AKV02249.1"/>
    <property type="molecule type" value="Genomic_DNA"/>
</dbReference>
<dbReference type="Proteomes" id="UP000064967">
    <property type="component" value="Chromosome"/>
</dbReference>
<evidence type="ECO:0000313" key="2">
    <source>
        <dbReference type="Proteomes" id="UP000064967"/>
    </source>
</evidence>
<dbReference type="KEGG" id="llu:AKJ09_08912"/>
<evidence type="ECO:0000313" key="1">
    <source>
        <dbReference type="EMBL" id="AKV02249.1"/>
    </source>
</evidence>
<keyword evidence="2" id="KW-1185">Reference proteome</keyword>
<accession>A0A0K1Q944</accession>
<protein>
    <submittedName>
        <fullName evidence="1">Uncharacterized protein</fullName>
    </submittedName>
</protein>
<reference evidence="1 2" key="1">
    <citation type="submission" date="2015-08" db="EMBL/GenBank/DDBJ databases">
        <authorList>
            <person name="Babu N.S."/>
            <person name="Beckwith C.J."/>
            <person name="Beseler K.G."/>
            <person name="Brison A."/>
            <person name="Carone J.V."/>
            <person name="Caskin T.P."/>
            <person name="Diamond M."/>
            <person name="Durham M.E."/>
            <person name="Foxe J.M."/>
            <person name="Go M."/>
            <person name="Henderson B.A."/>
            <person name="Jones I.B."/>
            <person name="McGettigan J.A."/>
            <person name="Micheletti S.J."/>
            <person name="Nasrallah M.E."/>
            <person name="Ortiz D."/>
            <person name="Piller C.R."/>
            <person name="Privatt S.R."/>
            <person name="Schneider S.L."/>
            <person name="Sharp S."/>
            <person name="Smith T.C."/>
            <person name="Stanton J.D."/>
            <person name="Ullery H.E."/>
            <person name="Wilson R.J."/>
            <person name="Serrano M.G."/>
            <person name="Buck G."/>
            <person name="Lee V."/>
            <person name="Wang Y."/>
            <person name="Carvalho R."/>
            <person name="Voegtly L."/>
            <person name="Shi R."/>
            <person name="Duckworth R."/>
            <person name="Johnson A."/>
            <person name="Loviza R."/>
            <person name="Walstead R."/>
            <person name="Shah Z."/>
            <person name="Kiflezghi M."/>
            <person name="Wade K."/>
            <person name="Ball S.L."/>
            <person name="Bradley K.W."/>
            <person name="Asai D.J."/>
            <person name="Bowman C.A."/>
            <person name="Russell D.A."/>
            <person name="Pope W.H."/>
            <person name="Jacobs-Sera D."/>
            <person name="Hendrix R.W."/>
            <person name="Hatfull G.F."/>
        </authorList>
    </citation>
    <scope>NUCLEOTIDE SEQUENCE [LARGE SCALE GENOMIC DNA]</scope>
    <source>
        <strain evidence="1 2">DSM 27648</strain>
    </source>
</reference>